<dbReference type="GO" id="GO:0003904">
    <property type="term" value="F:deoxyribodipyrimidine photo-lyase activity"/>
    <property type="evidence" value="ECO:0007669"/>
    <property type="project" value="UniProtKB-EC"/>
</dbReference>
<comment type="cofactor">
    <cofactor evidence="2">
        <name>FAD</name>
        <dbReference type="ChEBI" id="CHEBI:57692"/>
    </cofactor>
    <text evidence="2">Binds 1 FAD per subunit.</text>
</comment>
<keyword evidence="2" id="KW-0274">FAD</keyword>
<comment type="cofactor">
    <cofactor evidence="1">
        <name>(6R)-5,10-methylene-5,6,7,8-tetrahydrofolate</name>
        <dbReference type="ChEBI" id="CHEBI:15636"/>
    </cofactor>
</comment>
<dbReference type="AlphaFoldDB" id="A0A3S4F3G2"/>
<dbReference type="EC" id="4.1.99.3" evidence="4"/>
<evidence type="ECO:0000259" key="3">
    <source>
        <dbReference type="PROSITE" id="PS51645"/>
    </source>
</evidence>
<dbReference type="EMBL" id="LR134117">
    <property type="protein sequence ID" value="VDZ65827.1"/>
    <property type="molecule type" value="Genomic_DNA"/>
</dbReference>
<dbReference type="InterPro" id="IPR036134">
    <property type="entry name" value="Crypto/Photolyase_FAD-like_sf"/>
</dbReference>
<evidence type="ECO:0000313" key="4">
    <source>
        <dbReference type="EMBL" id="VDZ65827.1"/>
    </source>
</evidence>
<dbReference type="PANTHER" id="PTHR11455:SF9">
    <property type="entry name" value="CRYPTOCHROME CIRCADIAN CLOCK 5 ISOFORM X1"/>
    <property type="match status" value="1"/>
</dbReference>
<dbReference type="Gene3D" id="3.40.50.620">
    <property type="entry name" value="HUPs"/>
    <property type="match status" value="1"/>
</dbReference>
<feature type="domain" description="Photolyase/cryptochrome alpha/beta" evidence="3">
    <location>
        <begin position="2"/>
        <end position="135"/>
    </location>
</feature>
<evidence type="ECO:0000313" key="5">
    <source>
        <dbReference type="Proteomes" id="UP000281391"/>
    </source>
</evidence>
<dbReference type="SUPFAM" id="SSF52425">
    <property type="entry name" value="Cryptochrome/photolyase, N-terminal domain"/>
    <property type="match status" value="1"/>
</dbReference>
<keyword evidence="4" id="KW-0456">Lyase</keyword>
<sequence>MTTHLVWLRNDLRVTDNQALYAACRDPQATVMAVFIATPQQWRQHHMAARQAAFIHATLRQLQQALAQRGIPLVTQQCDDFAAAVDWLADFCQASHVDALFYNRQYELNERRRDRQLEQRLNGMVNCQAFDDSLLLPPGSVLSGNGEMYKMYTPFRRAFLARLAESDIASLPAPAQRSCGQWQAITPPAPFDYPAAELDDGFPAGEEAALRRLRHFCRQQVQDYHHQRDIPAVDGTSVLSPYFGGRRAVTTAMCQSAACRMSRYAGQSARRCFLLVERADLARILPSFAGGESGVVPPPSLYCLDRPGTLEPGG</sequence>
<dbReference type="InterPro" id="IPR014729">
    <property type="entry name" value="Rossmann-like_a/b/a_fold"/>
</dbReference>
<evidence type="ECO:0000256" key="1">
    <source>
        <dbReference type="ARBA" id="ARBA00001932"/>
    </source>
</evidence>
<dbReference type="GO" id="GO:0009416">
    <property type="term" value="P:response to light stimulus"/>
    <property type="evidence" value="ECO:0007669"/>
    <property type="project" value="TreeGrafter"/>
</dbReference>
<reference evidence="4 5" key="1">
    <citation type="submission" date="2018-12" db="EMBL/GenBank/DDBJ databases">
        <authorList>
            <consortium name="Pathogen Informatics"/>
        </authorList>
    </citation>
    <scope>NUCLEOTIDE SEQUENCE [LARGE SCALE GENOMIC DNA]</scope>
    <source>
        <strain evidence="4 5">NCTC11214</strain>
    </source>
</reference>
<dbReference type="Pfam" id="PF00875">
    <property type="entry name" value="DNA_photolyase"/>
    <property type="match status" value="1"/>
</dbReference>
<feature type="binding site" evidence="2">
    <location>
        <begin position="236"/>
        <end position="240"/>
    </location>
    <ligand>
        <name>FAD</name>
        <dbReference type="ChEBI" id="CHEBI:57692"/>
    </ligand>
</feature>
<dbReference type="PANTHER" id="PTHR11455">
    <property type="entry name" value="CRYPTOCHROME"/>
    <property type="match status" value="1"/>
</dbReference>
<dbReference type="KEGG" id="sof:NCTC11214_05664"/>
<organism evidence="4 5">
    <name type="scientific">Serratia odorifera</name>
    <dbReference type="NCBI Taxonomy" id="618"/>
    <lineage>
        <taxon>Bacteria</taxon>
        <taxon>Pseudomonadati</taxon>
        <taxon>Pseudomonadota</taxon>
        <taxon>Gammaproteobacteria</taxon>
        <taxon>Enterobacterales</taxon>
        <taxon>Yersiniaceae</taxon>
        <taxon>Serratia</taxon>
    </lineage>
</organism>
<name>A0A3S4F3G2_SEROD</name>
<dbReference type="Gene3D" id="1.25.40.80">
    <property type="match status" value="1"/>
</dbReference>
<dbReference type="SUPFAM" id="SSF48173">
    <property type="entry name" value="Cryptochrome/photolyase FAD-binding domain"/>
    <property type="match status" value="1"/>
</dbReference>
<dbReference type="InterPro" id="IPR036155">
    <property type="entry name" value="Crypto/Photolyase_N_sf"/>
</dbReference>
<gene>
    <name evidence="4" type="primary">phrB_2</name>
    <name evidence="4" type="ORF">NCTC11214_05664</name>
</gene>
<keyword evidence="2" id="KW-0285">Flavoprotein</keyword>
<protein>
    <submittedName>
        <fullName evidence="4">Deoxyribodipyrimidine photo-lyase</fullName>
        <ecNumber evidence="4">4.1.99.3</ecNumber>
    </submittedName>
</protein>
<feature type="binding site" evidence="2">
    <location>
        <position position="224"/>
    </location>
    <ligand>
        <name>FAD</name>
        <dbReference type="ChEBI" id="CHEBI:57692"/>
    </ligand>
</feature>
<dbReference type="Proteomes" id="UP000281391">
    <property type="component" value="Chromosome"/>
</dbReference>
<dbReference type="PROSITE" id="PS51645">
    <property type="entry name" value="PHR_CRY_ALPHA_BETA"/>
    <property type="match status" value="1"/>
</dbReference>
<dbReference type="InterPro" id="IPR002081">
    <property type="entry name" value="Cryptochrome/DNA_photolyase_1"/>
</dbReference>
<dbReference type="GO" id="GO:0003677">
    <property type="term" value="F:DNA binding"/>
    <property type="evidence" value="ECO:0007669"/>
    <property type="project" value="TreeGrafter"/>
</dbReference>
<dbReference type="GO" id="GO:0071949">
    <property type="term" value="F:FAD binding"/>
    <property type="evidence" value="ECO:0007669"/>
    <property type="project" value="TreeGrafter"/>
</dbReference>
<dbReference type="InterPro" id="IPR006050">
    <property type="entry name" value="DNA_photolyase_N"/>
</dbReference>
<proteinExistence type="predicted"/>
<accession>A0A3S4F3G2</accession>
<evidence type="ECO:0000256" key="2">
    <source>
        <dbReference type="PIRSR" id="PIRSR602081-1"/>
    </source>
</evidence>